<keyword evidence="2 3" id="KW-0808">Transferase</keyword>
<sequence length="395" mass="45828">MNFVFLSLQRINADRESTSTGLARELAKNHRVLYVNPSINRKVLHSNNNDKFITEHIRQIKEGKKGLKKIDENFYSLNTKCIIESINWIPFTWLFSIFNKRNNKKIAKEIKEALVKLDMENFIIINDKDMFNSFYLKELLKPQEYLYLDRDKTIAVDYWKKHGTSLEPRLMSKSDAVICNSYDFEKAAKRYNSNSYYIGNGVDLKLFDPTIEYKIPIELKNIAKPIIGYVGALLSMRLDIGLMIDLVKSNPDKSFVFIGPEDNDFVKSELHSLQNAYFLGKRHKDIVPSYIANFDVCINPQIVNEITIGNFPLKIVEYLSMGKPIVATETNTMNELFSEVTYIAKGKEEFSDLLDKAVNENAPEKERQRIKFTEQFDWKEVANNVLAVIKKIEEN</sequence>
<keyword evidence="4" id="KW-1185">Reference proteome</keyword>
<dbReference type="SUPFAM" id="SSF53756">
    <property type="entry name" value="UDP-Glycosyltransferase/glycogen phosphorylase"/>
    <property type="match status" value="1"/>
</dbReference>
<proteinExistence type="predicted"/>
<reference evidence="4" key="1">
    <citation type="journal article" date="2019" name="Int. J. Syst. Evol. Microbiol.">
        <title>The Global Catalogue of Microorganisms (GCM) 10K type strain sequencing project: providing services to taxonomists for standard genome sequencing and annotation.</title>
        <authorList>
            <consortium name="The Broad Institute Genomics Platform"/>
            <consortium name="The Broad Institute Genome Sequencing Center for Infectious Disease"/>
            <person name="Wu L."/>
            <person name="Ma J."/>
        </authorList>
    </citation>
    <scope>NUCLEOTIDE SEQUENCE [LARGE SCALE GENOMIC DNA]</scope>
    <source>
        <strain evidence="4">CCUG 53762</strain>
    </source>
</reference>
<evidence type="ECO:0000256" key="1">
    <source>
        <dbReference type="ARBA" id="ARBA00022676"/>
    </source>
</evidence>
<dbReference type="Pfam" id="PF13692">
    <property type="entry name" value="Glyco_trans_1_4"/>
    <property type="match status" value="1"/>
</dbReference>
<evidence type="ECO:0000313" key="3">
    <source>
        <dbReference type="EMBL" id="MFD1630595.1"/>
    </source>
</evidence>
<keyword evidence="1 3" id="KW-0328">Glycosyltransferase</keyword>
<evidence type="ECO:0000313" key="4">
    <source>
        <dbReference type="Proteomes" id="UP001597118"/>
    </source>
</evidence>
<protein>
    <submittedName>
        <fullName evidence="3">Glycosyltransferase</fullName>
        <ecNumber evidence="3">2.4.-.-</ecNumber>
    </submittedName>
</protein>
<dbReference type="RefSeq" id="WP_379662970.1">
    <property type="nucleotide sequence ID" value="NZ_JBHUDG010000018.1"/>
</dbReference>
<dbReference type="GO" id="GO:0016757">
    <property type="term" value="F:glycosyltransferase activity"/>
    <property type="evidence" value="ECO:0007669"/>
    <property type="project" value="UniProtKB-KW"/>
</dbReference>
<evidence type="ECO:0000256" key="2">
    <source>
        <dbReference type="ARBA" id="ARBA00022679"/>
    </source>
</evidence>
<name>A0ABW4ICW0_9SPHI</name>
<dbReference type="Gene3D" id="3.40.50.2000">
    <property type="entry name" value="Glycogen Phosphorylase B"/>
    <property type="match status" value="1"/>
</dbReference>
<gene>
    <name evidence="3" type="ORF">ACFSAH_11950</name>
</gene>
<accession>A0ABW4ICW0</accession>
<dbReference type="Proteomes" id="UP001597118">
    <property type="component" value="Unassembled WGS sequence"/>
</dbReference>
<dbReference type="EC" id="2.4.-.-" evidence="3"/>
<comment type="caution">
    <text evidence="3">The sequence shown here is derived from an EMBL/GenBank/DDBJ whole genome shotgun (WGS) entry which is preliminary data.</text>
</comment>
<organism evidence="3 4">
    <name type="scientific">Pseudopedobacter beijingensis</name>
    <dbReference type="NCBI Taxonomy" id="1207056"/>
    <lineage>
        <taxon>Bacteria</taxon>
        <taxon>Pseudomonadati</taxon>
        <taxon>Bacteroidota</taxon>
        <taxon>Sphingobacteriia</taxon>
        <taxon>Sphingobacteriales</taxon>
        <taxon>Sphingobacteriaceae</taxon>
        <taxon>Pseudopedobacter</taxon>
    </lineage>
</organism>
<dbReference type="PANTHER" id="PTHR12526:SF629">
    <property type="entry name" value="TEICHURONIC ACID BIOSYNTHESIS GLYCOSYLTRANSFERASE TUAH-RELATED"/>
    <property type="match status" value="1"/>
</dbReference>
<dbReference type="EMBL" id="JBHUDG010000018">
    <property type="protein sequence ID" value="MFD1630595.1"/>
    <property type="molecule type" value="Genomic_DNA"/>
</dbReference>
<dbReference type="PANTHER" id="PTHR12526">
    <property type="entry name" value="GLYCOSYLTRANSFERASE"/>
    <property type="match status" value="1"/>
</dbReference>